<feature type="domain" description="DC1" evidence="2">
    <location>
        <begin position="117"/>
        <end position="159"/>
    </location>
</feature>
<dbReference type="InterPro" id="IPR004146">
    <property type="entry name" value="DC1"/>
</dbReference>
<feature type="domain" description="DC1" evidence="2">
    <location>
        <begin position="11"/>
        <end position="53"/>
    </location>
</feature>
<keyword evidence="4" id="KW-1185">Reference proteome</keyword>
<dbReference type="AlphaFoldDB" id="A0A8S2A7S3"/>
<organism evidence="3 4">
    <name type="scientific">Arabidopsis arenosa</name>
    <name type="common">Sand rock-cress</name>
    <name type="synonym">Cardaminopsis arenosa</name>
    <dbReference type="NCBI Taxonomy" id="38785"/>
    <lineage>
        <taxon>Eukaryota</taxon>
        <taxon>Viridiplantae</taxon>
        <taxon>Streptophyta</taxon>
        <taxon>Embryophyta</taxon>
        <taxon>Tracheophyta</taxon>
        <taxon>Spermatophyta</taxon>
        <taxon>Magnoliopsida</taxon>
        <taxon>eudicotyledons</taxon>
        <taxon>Gunneridae</taxon>
        <taxon>Pentapetalae</taxon>
        <taxon>rosids</taxon>
        <taxon>malvids</taxon>
        <taxon>Brassicales</taxon>
        <taxon>Brassicaceae</taxon>
        <taxon>Camelineae</taxon>
        <taxon>Arabidopsis</taxon>
    </lineage>
</organism>
<feature type="domain" description="DC1" evidence="2">
    <location>
        <begin position="63"/>
        <end position="105"/>
    </location>
</feature>
<dbReference type="PANTHER" id="PTHR47841:SF6">
    <property type="entry name" value="CYSTEINE_HISTIDINE-RICH C1 DOMAIN FAMILY PROTEIN-RELATED"/>
    <property type="match status" value="1"/>
</dbReference>
<keyword evidence="1" id="KW-0677">Repeat</keyword>
<dbReference type="PANTHER" id="PTHR47841">
    <property type="entry name" value="DIACYLGLYCEROL KINASE THETA-LIKE-RELATED"/>
    <property type="match status" value="1"/>
</dbReference>
<evidence type="ECO:0000256" key="1">
    <source>
        <dbReference type="ARBA" id="ARBA00022737"/>
    </source>
</evidence>
<evidence type="ECO:0000313" key="4">
    <source>
        <dbReference type="Proteomes" id="UP000682877"/>
    </source>
</evidence>
<dbReference type="Pfam" id="PF03107">
    <property type="entry name" value="C1_2"/>
    <property type="match status" value="3"/>
</dbReference>
<sequence length="234" mass="26419">MCSSSVVQHFTHIHPLTKVDEYGEFICGGCKTYGFGKTYRCAPCDYDLHEHCAMCPFTLISFMHPQHELQLFFNGPEHICNICHRLVEGIYYHCETCGFDVHPLCTQHNQHVSYVPHPDHLLELSQCGASNTCMVCRGAILSWRYKCGPCMLDVHVECVNSSAPATTESQMDLSTSQYLQPYNDECAGIHNDEHTNKGQVSGPSKRRRVFRFLKDLTVEVVSSVITEIQAELGL</sequence>
<dbReference type="InterPro" id="IPR046349">
    <property type="entry name" value="C1-like_sf"/>
</dbReference>
<reference evidence="3" key="1">
    <citation type="submission" date="2021-01" db="EMBL/GenBank/DDBJ databases">
        <authorList>
            <person name="Bezrukov I."/>
        </authorList>
    </citation>
    <scope>NUCLEOTIDE SEQUENCE</scope>
</reference>
<accession>A0A8S2A7S3</accession>
<dbReference type="Proteomes" id="UP000682877">
    <property type="component" value="Chromosome 4"/>
</dbReference>
<proteinExistence type="predicted"/>
<name>A0A8S2A7S3_ARAAE</name>
<evidence type="ECO:0000259" key="2">
    <source>
        <dbReference type="Pfam" id="PF03107"/>
    </source>
</evidence>
<evidence type="ECO:0000313" key="3">
    <source>
        <dbReference type="EMBL" id="CAE6035646.1"/>
    </source>
</evidence>
<gene>
    <name evidence="3" type="ORF">AARE701A_LOCUS10784</name>
</gene>
<dbReference type="EMBL" id="LR999454">
    <property type="protein sequence ID" value="CAE6035646.1"/>
    <property type="molecule type" value="Genomic_DNA"/>
</dbReference>
<protein>
    <recommendedName>
        <fullName evidence="2">DC1 domain-containing protein</fullName>
    </recommendedName>
</protein>
<dbReference type="SUPFAM" id="SSF57889">
    <property type="entry name" value="Cysteine-rich domain"/>
    <property type="match status" value="2"/>
</dbReference>